<name>Q11LQ4_CHESB</name>
<keyword evidence="1" id="KW-0732">Signal</keyword>
<evidence type="ECO:0000313" key="2">
    <source>
        <dbReference type="EMBL" id="ABG61671.1"/>
    </source>
</evidence>
<sequence length="161" mass="17814" precursor="true">MFKFLLAAVWISAATLAAVFYSFQASQARSNAAPPPPFFGGLDYVRTNVMSVPVVKEGGVGGYFLVRLVYTVEPERLKALSIPTDVLLIDQLHSYLYGNPQIDFSAKESVDLDALRNGIRDSINARVGEQLIHEVLVEQVDYLSKADIRDNAIRRRIGPDS</sequence>
<gene>
    <name evidence="2" type="ordered locus">Meso_0267</name>
</gene>
<dbReference type="STRING" id="266779.Meso_0267"/>
<evidence type="ECO:0000256" key="1">
    <source>
        <dbReference type="SAM" id="SignalP"/>
    </source>
</evidence>
<proteinExistence type="predicted"/>
<dbReference type="eggNOG" id="ENOG5032TD2">
    <property type="taxonomic scope" value="Bacteria"/>
</dbReference>
<protein>
    <recommendedName>
        <fullName evidence="3">Flagellar basal body-associated protein FliL</fullName>
    </recommendedName>
</protein>
<feature type="chain" id="PRO_5004180427" description="Flagellar basal body-associated protein FliL" evidence="1">
    <location>
        <begin position="28"/>
        <end position="161"/>
    </location>
</feature>
<dbReference type="HOGENOM" id="CLU_122346_1_0_5"/>
<organism evidence="2">
    <name type="scientific">Chelativorans sp. (strain BNC1)</name>
    <dbReference type="NCBI Taxonomy" id="266779"/>
    <lineage>
        <taxon>Bacteria</taxon>
        <taxon>Pseudomonadati</taxon>
        <taxon>Pseudomonadota</taxon>
        <taxon>Alphaproteobacteria</taxon>
        <taxon>Hyphomicrobiales</taxon>
        <taxon>Phyllobacteriaceae</taxon>
        <taxon>Chelativorans</taxon>
    </lineage>
</organism>
<dbReference type="AlphaFoldDB" id="Q11LQ4"/>
<reference evidence="2" key="1">
    <citation type="submission" date="2006-06" db="EMBL/GenBank/DDBJ databases">
        <title>Complete sequence of chromosome of Chelativorans sp. BNC1.</title>
        <authorList>
            <consortium name="US DOE Joint Genome Institute"/>
            <person name="Copeland A."/>
            <person name="Lucas S."/>
            <person name="Lapidus A."/>
            <person name="Barry K."/>
            <person name="Detter J.C."/>
            <person name="Glavina del Rio T."/>
            <person name="Hammon N."/>
            <person name="Israni S."/>
            <person name="Dalin E."/>
            <person name="Tice H."/>
            <person name="Pitluck S."/>
            <person name="Chertkov O."/>
            <person name="Brettin T."/>
            <person name="Bruce D."/>
            <person name="Han C."/>
            <person name="Tapia R."/>
            <person name="Gilna P."/>
            <person name="Schmutz J."/>
            <person name="Larimer F."/>
            <person name="Land M."/>
            <person name="Hauser L."/>
            <person name="Kyrpides N."/>
            <person name="Mikhailova N."/>
            <person name="Richardson P."/>
        </authorList>
    </citation>
    <scope>NUCLEOTIDE SEQUENCE</scope>
    <source>
        <strain evidence="2">BNC1</strain>
    </source>
</reference>
<dbReference type="KEGG" id="mes:Meso_0267"/>
<accession>Q11LQ4</accession>
<dbReference type="EMBL" id="CP000390">
    <property type="protein sequence ID" value="ABG61671.1"/>
    <property type="molecule type" value="Genomic_DNA"/>
</dbReference>
<dbReference type="OrthoDB" id="7847400at2"/>
<feature type="signal peptide" evidence="1">
    <location>
        <begin position="1"/>
        <end position="27"/>
    </location>
</feature>
<evidence type="ECO:0008006" key="3">
    <source>
        <dbReference type="Google" id="ProtNLM"/>
    </source>
</evidence>